<feature type="domain" description="Aminoglycoside phosphotransferase" evidence="1">
    <location>
        <begin position="36"/>
        <end position="263"/>
    </location>
</feature>
<dbReference type="Pfam" id="PF01636">
    <property type="entry name" value="APH"/>
    <property type="match status" value="1"/>
</dbReference>
<dbReference type="SUPFAM" id="SSF56112">
    <property type="entry name" value="Protein kinase-like (PK-like)"/>
    <property type="match status" value="1"/>
</dbReference>
<comment type="caution">
    <text evidence="2">The sequence shown here is derived from an EMBL/GenBank/DDBJ whole genome shotgun (WGS) entry which is preliminary data.</text>
</comment>
<dbReference type="Gene3D" id="3.90.1200.10">
    <property type="match status" value="1"/>
</dbReference>
<dbReference type="PANTHER" id="PTHR21310:SF42">
    <property type="entry name" value="BIFUNCTIONAL AAC_APH"/>
    <property type="match status" value="1"/>
</dbReference>
<keyword evidence="2" id="KW-0418">Kinase</keyword>
<evidence type="ECO:0000313" key="2">
    <source>
        <dbReference type="EMBL" id="PYE89525.1"/>
    </source>
</evidence>
<name>A0A318T5D3_9HYPH</name>
<reference evidence="2 3" key="1">
    <citation type="submission" date="2018-06" db="EMBL/GenBank/DDBJ databases">
        <title>Genomic Encyclopedia of Type Strains, Phase III (KMG-III): the genomes of soil and plant-associated and newly described type strains.</title>
        <authorList>
            <person name="Whitman W."/>
        </authorList>
    </citation>
    <scope>NUCLEOTIDE SEQUENCE [LARGE SCALE GENOMIC DNA]</scope>
    <source>
        <strain evidence="2 3">ORS 1419</strain>
    </source>
</reference>
<dbReference type="EMBL" id="QJTF01000003">
    <property type="protein sequence ID" value="PYE89525.1"/>
    <property type="molecule type" value="Genomic_DNA"/>
</dbReference>
<dbReference type="CDD" id="cd05155">
    <property type="entry name" value="APH_ChoK_like_1"/>
    <property type="match status" value="1"/>
</dbReference>
<dbReference type="InterPro" id="IPR011009">
    <property type="entry name" value="Kinase-like_dom_sf"/>
</dbReference>
<accession>A0A318T5D3</accession>
<keyword evidence="3" id="KW-1185">Reference proteome</keyword>
<evidence type="ECO:0000313" key="3">
    <source>
        <dbReference type="Proteomes" id="UP000247454"/>
    </source>
</evidence>
<gene>
    <name evidence="2" type="ORF">C7477_10332</name>
</gene>
<dbReference type="OrthoDB" id="3806873at2"/>
<proteinExistence type="predicted"/>
<evidence type="ECO:0000259" key="1">
    <source>
        <dbReference type="Pfam" id="PF01636"/>
    </source>
</evidence>
<sequence>MLNAGKPIVIDVPLVRDLIARQYPQWADMPIELVEPGGWDNRTFRLGETMSVRLPSSAAYAAQVEKEHRWLPALAPHLPLPIPQPLAQGAPDTRYPWPWSVYRWLEGRPASDGGVSDLIEFAHALAAFLAALYRIEVTPDAPRPGVHNFHRGGDLRIYDGETRSALATLRERIDTGAAEEIWTAALASCWQGAPVWVHGDVAAGNLLVEHGKLCAVIDFGSSAVGDPACDLVVAWTFFSGESRKAFRTALPLDEATWRRARGWALWKALITVSGHDKNQREAAKSWQVIDAILDER</sequence>
<dbReference type="InterPro" id="IPR002575">
    <property type="entry name" value="Aminoglycoside_PTrfase"/>
</dbReference>
<protein>
    <submittedName>
        <fullName evidence="2">Aminoglycoside phosphotransferase (APT) family kinase protein</fullName>
    </submittedName>
</protein>
<dbReference type="PANTHER" id="PTHR21310">
    <property type="entry name" value="AMINOGLYCOSIDE PHOSPHOTRANSFERASE-RELATED-RELATED"/>
    <property type="match status" value="1"/>
</dbReference>
<dbReference type="GO" id="GO:0016301">
    <property type="term" value="F:kinase activity"/>
    <property type="evidence" value="ECO:0007669"/>
    <property type="project" value="UniProtKB-KW"/>
</dbReference>
<dbReference type="InterPro" id="IPR051678">
    <property type="entry name" value="AGP_Transferase"/>
</dbReference>
<dbReference type="AlphaFoldDB" id="A0A318T5D3"/>
<dbReference type="Gene3D" id="3.30.200.20">
    <property type="entry name" value="Phosphorylase Kinase, domain 1"/>
    <property type="match status" value="1"/>
</dbReference>
<dbReference type="Proteomes" id="UP000247454">
    <property type="component" value="Unassembled WGS sequence"/>
</dbReference>
<organism evidence="2 3">
    <name type="scientific">Phyllobacterium leguminum</name>
    <dbReference type="NCBI Taxonomy" id="314237"/>
    <lineage>
        <taxon>Bacteria</taxon>
        <taxon>Pseudomonadati</taxon>
        <taxon>Pseudomonadota</taxon>
        <taxon>Alphaproteobacteria</taxon>
        <taxon>Hyphomicrobiales</taxon>
        <taxon>Phyllobacteriaceae</taxon>
        <taxon>Phyllobacterium</taxon>
    </lineage>
</organism>
<keyword evidence="2" id="KW-0808">Transferase</keyword>